<name>A0AC34GQH9_9BILA</name>
<evidence type="ECO:0000313" key="1">
    <source>
        <dbReference type="Proteomes" id="UP000887579"/>
    </source>
</evidence>
<dbReference type="Proteomes" id="UP000887579">
    <property type="component" value="Unplaced"/>
</dbReference>
<dbReference type="WBParaSite" id="ES5_v2.g6860.t1">
    <property type="protein sequence ID" value="ES5_v2.g6860.t1"/>
    <property type="gene ID" value="ES5_v2.g6860"/>
</dbReference>
<organism evidence="1 2">
    <name type="scientific">Panagrolaimus sp. ES5</name>
    <dbReference type="NCBI Taxonomy" id="591445"/>
    <lineage>
        <taxon>Eukaryota</taxon>
        <taxon>Metazoa</taxon>
        <taxon>Ecdysozoa</taxon>
        <taxon>Nematoda</taxon>
        <taxon>Chromadorea</taxon>
        <taxon>Rhabditida</taxon>
        <taxon>Tylenchina</taxon>
        <taxon>Panagrolaimomorpha</taxon>
        <taxon>Panagrolaimoidea</taxon>
        <taxon>Panagrolaimidae</taxon>
        <taxon>Panagrolaimus</taxon>
    </lineage>
</organism>
<protein>
    <submittedName>
        <fullName evidence="2">Multicopper oxidase</fullName>
    </submittedName>
</protein>
<evidence type="ECO:0000313" key="2">
    <source>
        <dbReference type="WBParaSite" id="ES5_v2.g6860.t1"/>
    </source>
</evidence>
<sequence length="721" mass="83041">MKYTIFLCFISITFAWQRYEKPIKIATPNKDGIYEFELIVAHKMTMARGLKYGKIGVLDYEPDSEAWFQRNGDQLSPCNDTNVFLKKEENDDMRDMVLADVIQLDGLHHRMITINGKTPGETIVVPLGAKVVLRVKNRLNTESITLHVHGLDKRGLWWTDGVSHVQQCPITVGDDFTYRFIADAPGTHWYHGHLASDRGEGMLGGFVVKNPDETVPDPMNQGKRLTVKRDYYVMLQDWSIPWPSEQHYNLHDGTMKWVSGMDGERREQCWAPTRTYDGSNVGGSVPMSSFLMGDKGWHNNKDQRTRPSKLPLATYLISKGEDILMRFVNGGVAQEILIWLEDHQFTIVAADGVEVKPVTVDALVIYSGERYDIIIHGQKNPTRKVYRFILETMESIHWNWGPYEPFKSLGNLEYDNVNATEDDTVDWGHKNCTLKNKCLIFNCPFGRFADKYPFECFSPHLLENAREVQDMDLIKAEKFDKNFDERFINMHFDSHVDGYMFAKPHGMPYYYNDRLDDIAVKCDPKVCDRPNHAKYDHTCDCFIHYYFKLNSIVQMTIYNMGDGGKAGTGYSHPFHMHGTHFAVMKIGYPDYFPHNGTIKTMNKDLPCKDVSKRCLDLKWTNQTWLNGSIDGMQKKPSYRDTILIPTGGYTVIRFRADNPGWWFAHCHLMLHHMGGTAFAFRIGEHQDIPKPPPNFPRFCGIFHDYDIPTPNNNSNETKNAM</sequence>
<reference evidence="2" key="1">
    <citation type="submission" date="2022-11" db="UniProtKB">
        <authorList>
            <consortium name="WormBaseParasite"/>
        </authorList>
    </citation>
    <scope>IDENTIFICATION</scope>
</reference>
<proteinExistence type="predicted"/>
<accession>A0AC34GQH9</accession>